<dbReference type="RefSeq" id="XP_018925916.2">
    <property type="nucleotide sequence ID" value="XM_019070371.2"/>
</dbReference>
<dbReference type="KEGG" id="ccar:109052933"/>
<organism evidence="2">
    <name type="scientific">Cyprinus carpio</name>
    <name type="common">Common carp</name>
    <dbReference type="NCBI Taxonomy" id="7962"/>
    <lineage>
        <taxon>Eukaryota</taxon>
        <taxon>Metazoa</taxon>
        <taxon>Chordata</taxon>
        <taxon>Craniata</taxon>
        <taxon>Vertebrata</taxon>
        <taxon>Euteleostomi</taxon>
        <taxon>Actinopterygii</taxon>
        <taxon>Neopterygii</taxon>
        <taxon>Teleostei</taxon>
        <taxon>Ostariophysi</taxon>
        <taxon>Cypriniformes</taxon>
        <taxon>Cyprinidae</taxon>
        <taxon>Cyprininae</taxon>
        <taxon>Cyprinus</taxon>
    </lineage>
</organism>
<dbReference type="InterPro" id="IPR052090">
    <property type="entry name" value="Cytolytic_pore-forming_toxin"/>
</dbReference>
<dbReference type="OrthoDB" id="8954335at2759"/>
<dbReference type="Pfam" id="PF18078">
    <property type="entry name" value="Thioredoxin_11"/>
    <property type="match status" value="3"/>
</dbReference>
<dbReference type="InterPro" id="IPR040581">
    <property type="entry name" value="Thioredoxin_11"/>
</dbReference>
<dbReference type="PROSITE" id="PS50853">
    <property type="entry name" value="FN3"/>
    <property type="match status" value="2"/>
</dbReference>
<dbReference type="InterPro" id="IPR003961">
    <property type="entry name" value="FN3_dom"/>
</dbReference>
<sequence length="1260" mass="142409">MDSVGVNVIETAALGRPFHLGMLYDCRKDALVPGITLWDKEQLQQSIKDHPQCNTVFNVTASDSIEDKSNLLNSLSGLINVSGAAKYLSDTKKSFKQQRLTLHYHSTTKFEELTMNHLASGNIAHYEVFDKDTATHVVTAVLYGADACFVFDREVASDEDKITVEGELKAAFDKLKGISVGAQIDLSLNDKQKTAVQKFSCKFYGDFQLQSNPASFEDALNVFAELPKLLGEKKELAVPLRVWLYPLDKLHSRAAKLQKDISLGLIKNVESVFETLSITEMKCSDLLKDKPSLAFAGFCDKIMHMKQNCSNYKLSFMKKVGSLLPKIRGDIEKETALTELLCDHEECPFRGSDLEKWVKEKEKDSVIIKTLLNQLIDFGAMVEENLDKILMDLKVKNMVSYTFTSFEWPDVLLSKQKAFLGPSRKENKDESDSKQNTGFTSDIKMTMRSNLTIFKNLIKSKTCEPAKFIVSSKEIKNNPGSCILLYENGSDEATCFTPPSESACPVIERISGHSVVLKVSPACSVTKELRLLYKMREEKDWKSQSVQKHDTVTLTDLSPDTEYEMKYAAVGKLNYTVHSDVIHLRVIDKKLIDATETVLETLSLIENKCSELMENNSAVTFSAIHRKIQDMMKYCQTYKQDLHNRIKSMIQSIQACEKDISALTDLLQAHEESPFNKSDLKEWLTVKEKELKAVDVFLQQLRDSGAEVNNNLDSFLLDTSIKNLVCYTFSSLDLPDDLLPDRENFLNPQMMKRNSKKKPNAGSQTWLTGSIWETMKKHLKIFKDLILSNGDQTTVFLIASKEHTIHPGSCILLYENGFDEASCFTPPLKPACPVIEQISGHSVVLKVSPACPATEELRLLYKMKEEKDWKSQSVLQSHDTVTLTDLSPDTEYEMKYAAVGKLKYTVQSDVIHLRVIDKKLIDATESVLETLSLIENKCSELMENNSAVTFSAIHRKIQDMMKYCQTYKQDLHNRIKSMIQSIQACEKDISALTDLLQAHEESPFNKSDLTEWLTVKEKELKEVDVFLQQLRDSGAEVNNNLDTFLLDTSIKNLVCYTFSSLDLPDDLLSDQENFLNPQMMKRNSEKKPNAGSQTWLTGSIWETMKKHLKIFKDLILSNGDQTTVFLIASKEHTIHPGSCILLYENGSDEASCFTPPSEPACPVIEQISGHGVVLKVSPACPATEELRLLYKMKEEKDWKSQSVLQSHDTVTLTDLSPDTEYEMKYAAVGKLNYTVHSDVIRVTTHTTNIREVRCLFMTTH</sequence>
<protein>
    <submittedName>
        <fullName evidence="2">Uncharacterized protein LOC109052933</fullName>
    </submittedName>
</protein>
<dbReference type="CDD" id="cd00063">
    <property type="entry name" value="FN3"/>
    <property type="match status" value="2"/>
</dbReference>
<gene>
    <name evidence="2" type="primary">LOC109052933</name>
</gene>
<evidence type="ECO:0000259" key="1">
    <source>
        <dbReference type="PROSITE" id="PS50853"/>
    </source>
</evidence>
<dbReference type="AlphaFoldDB" id="A0A9Q9UZW7"/>
<dbReference type="PANTHER" id="PTHR31594:SF15">
    <property type="entry name" value="VERRUCOTOXIN SUBUNIT BETA ISOFORM X1-RELATED"/>
    <property type="match status" value="1"/>
</dbReference>
<dbReference type="Proteomes" id="UP001155660">
    <property type="component" value="Unplaced"/>
</dbReference>
<proteinExistence type="predicted"/>
<name>A0A9Q9UZW7_CYPCA</name>
<dbReference type="Pfam" id="PF21109">
    <property type="entry name" value="Stonustoxin_helical"/>
    <property type="match status" value="3"/>
</dbReference>
<dbReference type="PANTHER" id="PTHR31594">
    <property type="entry name" value="AIG1-TYPE G DOMAIN-CONTAINING PROTEIN"/>
    <property type="match status" value="1"/>
</dbReference>
<accession>A0A9Q9UZW7</accession>
<feature type="domain" description="Fibronectin type-III" evidence="1">
    <location>
        <begin position="829"/>
        <end position="918"/>
    </location>
</feature>
<evidence type="ECO:0000313" key="2">
    <source>
        <dbReference type="RefSeq" id="XP_018925916.2"/>
    </source>
</evidence>
<dbReference type="SMR" id="A0A9Q9UZW7"/>
<reference evidence="2" key="1">
    <citation type="submission" date="2025-08" db="UniProtKB">
        <authorList>
            <consortium name="RefSeq"/>
        </authorList>
    </citation>
    <scope>IDENTIFICATION</scope>
    <source>
        <tissue evidence="2">Muscle</tissue>
    </source>
</reference>
<feature type="domain" description="Fibronectin type-III" evidence="1">
    <location>
        <begin position="1155"/>
        <end position="1247"/>
    </location>
</feature>
<dbReference type="InterPro" id="IPR048997">
    <property type="entry name" value="Stonustoxin-like_helical"/>
</dbReference>
<dbReference type="SMART" id="SM00060">
    <property type="entry name" value="FN3"/>
    <property type="match status" value="3"/>
</dbReference>
<dbReference type="GeneID" id="109052933"/>